<dbReference type="Pfam" id="PF00905">
    <property type="entry name" value="Transpeptidase"/>
    <property type="match status" value="1"/>
</dbReference>
<dbReference type="Gene3D" id="3.40.710.10">
    <property type="entry name" value="DD-peptidase/beta-lactamase superfamily"/>
    <property type="match status" value="1"/>
</dbReference>
<dbReference type="GO" id="GO:0008658">
    <property type="term" value="F:penicillin binding"/>
    <property type="evidence" value="ECO:0007669"/>
    <property type="project" value="InterPro"/>
</dbReference>
<protein>
    <recommendedName>
        <fullName evidence="4">serine-type D-Ala-D-Ala carboxypeptidase</fullName>
        <ecNumber evidence="4">3.4.16.4</ecNumber>
    </recommendedName>
</protein>
<dbReference type="InterPro" id="IPR050515">
    <property type="entry name" value="Beta-lactam/transpept"/>
</dbReference>
<dbReference type="SUPFAM" id="SSF56519">
    <property type="entry name" value="Penicillin binding protein dimerisation domain"/>
    <property type="match status" value="1"/>
</dbReference>
<keyword evidence="5" id="KW-0472">Membrane</keyword>
<organism evidence="12 13">
    <name type="scientific">Alkalihalobacillus alcalophilus ATCC 27647 = CGMCC 1.3604</name>
    <dbReference type="NCBI Taxonomy" id="1218173"/>
    <lineage>
        <taxon>Bacteria</taxon>
        <taxon>Bacillati</taxon>
        <taxon>Bacillota</taxon>
        <taxon>Bacilli</taxon>
        <taxon>Bacillales</taxon>
        <taxon>Bacillaceae</taxon>
        <taxon>Alkalihalobacillus</taxon>
    </lineage>
</organism>
<evidence type="ECO:0000259" key="10">
    <source>
        <dbReference type="Pfam" id="PF03717"/>
    </source>
</evidence>
<evidence type="ECO:0000256" key="2">
    <source>
        <dbReference type="ARBA" id="ARBA00004752"/>
    </source>
</evidence>
<comment type="catalytic activity">
    <reaction evidence="6">
        <text>Preferential cleavage: (Ac)2-L-Lys-D-Ala-|-D-Ala. Also transpeptidation of peptidyl-alanyl moieties that are N-acyl substituents of D-alanine.</text>
        <dbReference type="EC" id="3.4.16.4"/>
    </reaction>
</comment>
<proteinExistence type="inferred from homology"/>
<evidence type="ECO:0000259" key="11">
    <source>
        <dbReference type="Pfam" id="PF05223"/>
    </source>
</evidence>
<evidence type="ECO:0000256" key="4">
    <source>
        <dbReference type="ARBA" id="ARBA00012448"/>
    </source>
</evidence>
<evidence type="ECO:0000256" key="1">
    <source>
        <dbReference type="ARBA" id="ARBA00004370"/>
    </source>
</evidence>
<comment type="caution">
    <text evidence="12">The sequence shown here is derived from an EMBL/GenBank/DDBJ whole genome shotgun (WGS) entry which is preliminary data.</text>
</comment>
<dbReference type="RefSeq" id="WP_003324115.1">
    <property type="nucleotide sequence ID" value="NZ_ALPT02000030.1"/>
</dbReference>
<name>A0A4S4K4G7_ALKAL</name>
<evidence type="ECO:0000313" key="13">
    <source>
        <dbReference type="Proteomes" id="UP000297014"/>
    </source>
</evidence>
<dbReference type="SUPFAM" id="SSF56601">
    <property type="entry name" value="beta-lactamase/transpeptidase-like"/>
    <property type="match status" value="1"/>
</dbReference>
<feature type="coiled-coil region" evidence="7">
    <location>
        <begin position="68"/>
        <end position="95"/>
    </location>
</feature>
<sequence>MQIKICRLFVLMIISIGLVGCSNDTPNPDVLAEQFLEDYESRNYEAIYPMLTEGVHTQISKEDFISWYEETDETIQALNRMLSLEKEEVPEEEEAPEGEQYYLYSLEVETNIGLLTNEGRVKFELVEMEEGQEWKIDWTPGLLLPQMDYGDGVQYTPINPIRGEIYDRNGKELAVNGKLLQVAMVLGRMEGKEEEMIKKAAELLDLSEEFIEEKLNQSWVQPDHLVPIVELVYDGNEELMDMLQETSTEGLTFQTIPGRQYPLGAAAAHLTGYLGNIQADQLEELKEEGYTESSKIGRAGLEALFESELRGQLGGKISIVAEDGTEKDVLVEKEAVDGEQMTLSIDADIQKMAYDQLKDEHGTNVTMNPVTGEVLALVSMPTYNPNDFIVGISTEQFNELNNHPGKPFIAKFNQSFTPGSTIKPITAAIALENGWDPNAKIDVPENDRWQKDDSWGNHFITRVSGIPLTSLNLREAMVYSDNIYFAKLALETGEADIASGLEAFGFGEKLDFSTNLATSTYANENGLNRDALLADTGYGQGELLVNPLHLAVMFTTFLHEGSMIQPTLVASEQTGSFWKEQVISTETANTVKQTIFDAVQNQHATGHVANISTMNLAGKTGTAEHKSSQEEEGPETGWFIALNDGEPEVLSLMMIENVENKGGSRYVAEKVKQVLEAFN</sequence>
<dbReference type="Proteomes" id="UP000297014">
    <property type="component" value="Unassembled WGS sequence"/>
</dbReference>
<dbReference type="Gene3D" id="3.90.1310.10">
    <property type="entry name" value="Penicillin-binding protein 2a (Domain 2)"/>
    <property type="match status" value="1"/>
</dbReference>
<dbReference type="SUPFAM" id="SSF54427">
    <property type="entry name" value="NTF2-like"/>
    <property type="match status" value="1"/>
</dbReference>
<dbReference type="PANTHER" id="PTHR30627">
    <property type="entry name" value="PEPTIDOGLYCAN D,D-TRANSPEPTIDASE"/>
    <property type="match status" value="1"/>
</dbReference>
<dbReference type="InterPro" id="IPR005311">
    <property type="entry name" value="PBP_dimer"/>
</dbReference>
<dbReference type="GO" id="GO:0046677">
    <property type="term" value="P:response to antibiotic"/>
    <property type="evidence" value="ECO:0007669"/>
    <property type="project" value="InterPro"/>
</dbReference>
<dbReference type="InterPro" id="IPR001460">
    <property type="entry name" value="PCN-bd_Tpept"/>
</dbReference>
<dbReference type="PROSITE" id="PS51257">
    <property type="entry name" value="PROKAR_LIPOPROTEIN"/>
    <property type="match status" value="1"/>
</dbReference>
<dbReference type="InterPro" id="IPR032710">
    <property type="entry name" value="NTF2-like_dom_sf"/>
</dbReference>
<dbReference type="InterPro" id="IPR007887">
    <property type="entry name" value="MecA_N"/>
</dbReference>
<dbReference type="InterPro" id="IPR036138">
    <property type="entry name" value="PBP_dimer_sf"/>
</dbReference>
<dbReference type="Gene3D" id="3.30.1390.30">
    <property type="entry name" value="Penicillin-binding protein 2a, domain 3"/>
    <property type="match status" value="1"/>
</dbReference>
<evidence type="ECO:0000256" key="6">
    <source>
        <dbReference type="ARBA" id="ARBA00034000"/>
    </source>
</evidence>
<feature type="domain" description="NTF2-like N-terminal transpeptidase" evidence="11">
    <location>
        <begin position="28"/>
        <end position="149"/>
    </location>
</feature>
<dbReference type="GO" id="GO:0005886">
    <property type="term" value="C:plasma membrane"/>
    <property type="evidence" value="ECO:0007669"/>
    <property type="project" value="TreeGrafter"/>
</dbReference>
<feature type="domain" description="Penicillin-binding protein dimerisation" evidence="10">
    <location>
        <begin position="158"/>
        <end position="326"/>
    </location>
</feature>
<feature type="domain" description="Penicillin-binding protein transpeptidase" evidence="9">
    <location>
        <begin position="362"/>
        <end position="676"/>
    </location>
</feature>
<feature type="signal peptide" evidence="8">
    <location>
        <begin position="1"/>
        <end position="22"/>
    </location>
</feature>
<dbReference type="AlphaFoldDB" id="A0A4S4K4G7"/>
<keyword evidence="7" id="KW-0175">Coiled coil</keyword>
<dbReference type="GO" id="GO:0071555">
    <property type="term" value="P:cell wall organization"/>
    <property type="evidence" value="ECO:0007669"/>
    <property type="project" value="TreeGrafter"/>
</dbReference>
<comment type="similarity">
    <text evidence="3">Belongs to the transpeptidase family.</text>
</comment>
<dbReference type="GO" id="GO:0009002">
    <property type="term" value="F:serine-type D-Ala-D-Ala carboxypeptidase activity"/>
    <property type="evidence" value="ECO:0007669"/>
    <property type="project" value="UniProtKB-EC"/>
</dbReference>
<reference evidence="12 13" key="1">
    <citation type="submission" date="2014-01" db="EMBL/GenBank/DDBJ databases">
        <title>Draft genome sequencing of Bacillus alcalophilus CGMCC 1.3604.</title>
        <authorList>
            <person name="Yang J."/>
            <person name="Diao L."/>
            <person name="Yang S."/>
        </authorList>
    </citation>
    <scope>NUCLEOTIDE SEQUENCE [LARGE SCALE GENOMIC DNA]</scope>
    <source>
        <strain evidence="12 13">CGMCC 1.3604</strain>
    </source>
</reference>
<dbReference type="Pfam" id="PF03717">
    <property type="entry name" value="PBP_dimer"/>
    <property type="match status" value="1"/>
</dbReference>
<dbReference type="EMBL" id="JALP01000099">
    <property type="protein sequence ID" value="THG90969.1"/>
    <property type="molecule type" value="Genomic_DNA"/>
</dbReference>
<keyword evidence="8" id="KW-0732">Signal</keyword>
<dbReference type="PANTHER" id="PTHR30627:SF25">
    <property type="entry name" value="PENICILLIN-BINDING PROTEIN 3"/>
    <property type="match status" value="1"/>
</dbReference>
<dbReference type="InterPro" id="IPR012338">
    <property type="entry name" value="Beta-lactam/transpept-like"/>
</dbReference>
<feature type="chain" id="PRO_5039696801" description="serine-type D-Ala-D-Ala carboxypeptidase" evidence="8">
    <location>
        <begin position="23"/>
        <end position="679"/>
    </location>
</feature>
<evidence type="ECO:0000256" key="8">
    <source>
        <dbReference type="SAM" id="SignalP"/>
    </source>
</evidence>
<dbReference type="Gene3D" id="3.10.450.100">
    <property type="entry name" value="NTF2-like, domain 1"/>
    <property type="match status" value="1"/>
</dbReference>
<accession>A0A4S4K4G7</accession>
<evidence type="ECO:0000256" key="3">
    <source>
        <dbReference type="ARBA" id="ARBA00007171"/>
    </source>
</evidence>
<evidence type="ECO:0000313" key="12">
    <source>
        <dbReference type="EMBL" id="THG90969.1"/>
    </source>
</evidence>
<comment type="pathway">
    <text evidence="2">Cell wall biogenesis; peptidoglycan biosynthesis.</text>
</comment>
<dbReference type="UniPathway" id="UPA00219"/>
<evidence type="ECO:0000259" key="9">
    <source>
        <dbReference type="Pfam" id="PF00905"/>
    </source>
</evidence>
<dbReference type="EC" id="3.4.16.4" evidence="4"/>
<dbReference type="Pfam" id="PF05223">
    <property type="entry name" value="MecA_N"/>
    <property type="match status" value="1"/>
</dbReference>
<comment type="subcellular location">
    <subcellularLocation>
        <location evidence="1">Membrane</location>
    </subcellularLocation>
</comment>
<evidence type="ECO:0000256" key="5">
    <source>
        <dbReference type="ARBA" id="ARBA00023136"/>
    </source>
</evidence>
<dbReference type="GO" id="GO:0009252">
    <property type="term" value="P:peptidoglycan biosynthetic process"/>
    <property type="evidence" value="ECO:0007669"/>
    <property type="project" value="UniProtKB-UniPathway"/>
</dbReference>
<evidence type="ECO:0000256" key="7">
    <source>
        <dbReference type="SAM" id="Coils"/>
    </source>
</evidence>
<dbReference type="GO" id="GO:0071972">
    <property type="term" value="F:peptidoglycan L,D-transpeptidase activity"/>
    <property type="evidence" value="ECO:0007669"/>
    <property type="project" value="TreeGrafter"/>
</dbReference>
<gene>
    <name evidence="12" type="ORF">AJ85_07835</name>
</gene>